<evidence type="ECO:0008006" key="5">
    <source>
        <dbReference type="Google" id="ProtNLM"/>
    </source>
</evidence>
<dbReference type="Proteomes" id="UP000078476">
    <property type="component" value="Unassembled WGS sequence"/>
</dbReference>
<dbReference type="AlphaFoldDB" id="A0A177MYD8"/>
<comment type="caution">
    <text evidence="3">The sequence shown here is derived from an EMBL/GenBank/DDBJ whole genome shotgun (WGS) entry which is preliminary data.</text>
</comment>
<proteinExistence type="predicted"/>
<keyword evidence="2" id="KW-0732">Signal</keyword>
<accession>A0A177MYD8</accession>
<gene>
    <name evidence="3" type="ORF">A1359_15710</name>
</gene>
<evidence type="ECO:0000256" key="1">
    <source>
        <dbReference type="SAM" id="MobiDB-lite"/>
    </source>
</evidence>
<evidence type="ECO:0000256" key="2">
    <source>
        <dbReference type="SAM" id="SignalP"/>
    </source>
</evidence>
<feature type="chain" id="PRO_5008068584" description="DUF2946 domain-containing protein" evidence="2">
    <location>
        <begin position="21"/>
        <end position="123"/>
    </location>
</feature>
<feature type="signal peptide" evidence="2">
    <location>
        <begin position="1"/>
        <end position="20"/>
    </location>
</feature>
<evidence type="ECO:0000313" key="3">
    <source>
        <dbReference type="EMBL" id="OAI10707.1"/>
    </source>
</evidence>
<name>A0A177MYD8_9GAMM</name>
<protein>
    <recommendedName>
        <fullName evidence="5">DUF2946 domain-containing protein</fullName>
    </recommendedName>
</protein>
<reference evidence="3 4" key="1">
    <citation type="submission" date="2016-03" db="EMBL/GenBank/DDBJ databases">
        <authorList>
            <person name="Ploux O."/>
        </authorList>
    </citation>
    <scope>NUCLEOTIDE SEQUENCE [LARGE SCALE GENOMIC DNA]</scope>
    <source>
        <strain evidence="3 4">R-45370</strain>
    </source>
</reference>
<feature type="region of interest" description="Disordered" evidence="1">
    <location>
        <begin position="47"/>
        <end position="71"/>
    </location>
</feature>
<organism evidence="3 4">
    <name type="scientific">Methylomonas lenta</name>
    <dbReference type="NCBI Taxonomy" id="980561"/>
    <lineage>
        <taxon>Bacteria</taxon>
        <taxon>Pseudomonadati</taxon>
        <taxon>Pseudomonadota</taxon>
        <taxon>Gammaproteobacteria</taxon>
        <taxon>Methylococcales</taxon>
        <taxon>Methylococcaceae</taxon>
        <taxon>Methylomonas</taxon>
    </lineage>
</organism>
<dbReference type="RefSeq" id="WP_066986682.1">
    <property type="nucleotide sequence ID" value="NZ_LUUI01000150.1"/>
</dbReference>
<dbReference type="EMBL" id="LUUI01000150">
    <property type="protein sequence ID" value="OAI10707.1"/>
    <property type="molecule type" value="Genomic_DNA"/>
</dbReference>
<dbReference type="STRING" id="980561.A1359_15710"/>
<keyword evidence="4" id="KW-1185">Reference proteome</keyword>
<sequence>MFSNRIVLMLTLIMALMPMAVTYAHYTDVASQIAALPVSMTVDHANQNTQSEQQAADHCQPHSSHPDKLQSSGCGFHVCADCAVISTFQFISTHSPSFYSLSEKLEPLSLIAPPAIRPPISPF</sequence>
<evidence type="ECO:0000313" key="4">
    <source>
        <dbReference type="Proteomes" id="UP000078476"/>
    </source>
</evidence>